<evidence type="ECO:0000313" key="3">
    <source>
        <dbReference type="Proteomes" id="UP000253940"/>
    </source>
</evidence>
<protein>
    <recommendedName>
        <fullName evidence="1">DUF8198 domain-containing protein</fullName>
    </recommendedName>
</protein>
<dbReference type="InterPro" id="IPR058063">
    <property type="entry name" value="FFLEE_fam"/>
</dbReference>
<evidence type="ECO:0000259" key="1">
    <source>
        <dbReference type="Pfam" id="PF26621"/>
    </source>
</evidence>
<dbReference type="AlphaFoldDB" id="A0A345P8W3"/>
<dbReference type="KEGG" id="mbah:HYN46_13300"/>
<gene>
    <name evidence="2" type="ORF">HYN46_13300</name>
</gene>
<keyword evidence="3" id="KW-1185">Reference proteome</keyword>
<feature type="domain" description="DUF8198" evidence="1">
    <location>
        <begin position="19"/>
        <end position="234"/>
    </location>
</feature>
<dbReference type="Pfam" id="PF26621">
    <property type="entry name" value="DUF8198"/>
    <property type="match status" value="1"/>
</dbReference>
<evidence type="ECO:0000313" key="2">
    <source>
        <dbReference type="EMBL" id="AXI03722.1"/>
    </source>
</evidence>
<dbReference type="OrthoDB" id="7957365at2"/>
<dbReference type="EMBL" id="CP031222">
    <property type="protein sequence ID" value="AXI03722.1"/>
    <property type="molecule type" value="Genomic_DNA"/>
</dbReference>
<dbReference type="Proteomes" id="UP000253940">
    <property type="component" value="Chromosome"/>
</dbReference>
<name>A0A345P8W3_9GAMM</name>
<sequence>MSSFAPMQALLLRYHALEFHHNPQLAARLLAVQNWQKKRMEHTHRALFAVPAHQLMTQYFLTRLYAGPDFAILANQFERVIAKAQKFEKLVPASTIRTGCDGIELAVLAIELDQQLAELLLQDPLDNTALELDDDAVIALYHKANQVEARLHQLDLLDKLGYSLDKYVRSFVLQSAFKMAKGAAKRHDFEPMYAFLDEGFAAMKPLKSAEEFVGVFTQQERQVIERVHAGTPNPFER</sequence>
<proteinExistence type="predicted"/>
<organism evidence="2 3">
    <name type="scientific">Aquirhabdus parva</name>
    <dbReference type="NCBI Taxonomy" id="2283318"/>
    <lineage>
        <taxon>Bacteria</taxon>
        <taxon>Pseudomonadati</taxon>
        <taxon>Pseudomonadota</taxon>
        <taxon>Gammaproteobacteria</taxon>
        <taxon>Moraxellales</taxon>
        <taxon>Moraxellaceae</taxon>
        <taxon>Aquirhabdus</taxon>
    </lineage>
</organism>
<reference evidence="2 3" key="1">
    <citation type="submission" date="2018-07" db="EMBL/GenBank/DDBJ databases">
        <title>Genome sequencing of Moraxellaceae gen. HYN0046.</title>
        <authorList>
            <person name="Kim M."/>
            <person name="Yi H."/>
        </authorList>
    </citation>
    <scope>NUCLEOTIDE SEQUENCE [LARGE SCALE GENOMIC DNA]</scope>
    <source>
        <strain evidence="2 3">HYN0046</strain>
    </source>
</reference>
<accession>A0A345P8W3</accession>
<dbReference type="InterPro" id="IPR058511">
    <property type="entry name" value="DUF8198"/>
</dbReference>
<dbReference type="RefSeq" id="WP_114899830.1">
    <property type="nucleotide sequence ID" value="NZ_CP031222.1"/>
</dbReference>
<dbReference type="NCBIfam" id="NF047641">
    <property type="entry name" value="FFLEE_fam"/>
    <property type="match status" value="1"/>
</dbReference>